<evidence type="ECO:0000313" key="3">
    <source>
        <dbReference type="Proteomes" id="UP000521872"/>
    </source>
</evidence>
<feature type="region of interest" description="Disordered" evidence="1">
    <location>
        <begin position="95"/>
        <end position="289"/>
    </location>
</feature>
<feature type="compositionally biased region" description="Polar residues" evidence="1">
    <location>
        <begin position="1"/>
        <end position="14"/>
    </location>
</feature>
<feature type="compositionally biased region" description="Low complexity" evidence="1">
    <location>
        <begin position="441"/>
        <end position="453"/>
    </location>
</feature>
<dbReference type="AlphaFoldDB" id="A0A8H4QZ89"/>
<sequence>MATPANSVYMQSPTGRPALSSRDSYRSSSSGNKLRKRSASVHTSRSLSDTQTIKSGRPPISRNASSYSFHSAAINEILHDSQSGLLSIPPAYRINQEGYNEGGRYPTVTPSAYSENAGASPIDQPLQGSYYEGSRQPSASVATGSTYSDKTTGARQGPATRPASVKSYSTPAPSVRRDSYQSERFEGSIPATRPTSMKSYSTPAPSVRRESYQSERFEGSARDWMQDRNKTRGSDRSRDDDYRSSGTSPTLSRRSTTANLTAAGTGRSQAPSDYHYAEPSPTPLGRGNSWEDSHFRYRERPSYSVDGSTSFGRQRELWDDRASETIEAVVHEQECDDDFSTDPEMYHYIVPAGAKVVFQDVFGNVITRLGPKSSRKHEMNPHVRSVPIIVHDEYGNELYKSQQNPPTSAFYPYSAPQSSFPGYGGRATSYDSRGYHRPPWLSDSSGSLSSSSSTRTIIVDERGNQFPLRSRSVSRDRPTRMQPLFQDVSYHADVYDA</sequence>
<evidence type="ECO:0000313" key="2">
    <source>
        <dbReference type="EMBL" id="KAF4619943.1"/>
    </source>
</evidence>
<protein>
    <submittedName>
        <fullName evidence="2">Uncharacterized protein</fullName>
    </submittedName>
</protein>
<feature type="compositionally biased region" description="Polar residues" evidence="1">
    <location>
        <begin position="193"/>
        <end position="204"/>
    </location>
</feature>
<keyword evidence="3" id="KW-1185">Reference proteome</keyword>
<feature type="region of interest" description="Disordered" evidence="1">
    <location>
        <begin position="441"/>
        <end position="479"/>
    </location>
</feature>
<feature type="compositionally biased region" description="Basic and acidic residues" evidence="1">
    <location>
        <begin position="207"/>
        <end position="243"/>
    </location>
</feature>
<feature type="compositionally biased region" description="Polar residues" evidence="1">
    <location>
        <begin position="247"/>
        <end position="271"/>
    </location>
</feature>
<comment type="caution">
    <text evidence="2">The sequence shown here is derived from an EMBL/GenBank/DDBJ whole genome shotgun (WGS) entry which is preliminary data.</text>
</comment>
<gene>
    <name evidence="2" type="ORF">D9613_005186</name>
</gene>
<organism evidence="2 3">
    <name type="scientific">Agrocybe pediades</name>
    <dbReference type="NCBI Taxonomy" id="84607"/>
    <lineage>
        <taxon>Eukaryota</taxon>
        <taxon>Fungi</taxon>
        <taxon>Dikarya</taxon>
        <taxon>Basidiomycota</taxon>
        <taxon>Agaricomycotina</taxon>
        <taxon>Agaricomycetes</taxon>
        <taxon>Agaricomycetidae</taxon>
        <taxon>Agaricales</taxon>
        <taxon>Agaricineae</taxon>
        <taxon>Strophariaceae</taxon>
        <taxon>Agrocybe</taxon>
    </lineage>
</organism>
<feature type="compositionally biased region" description="Basic and acidic residues" evidence="1">
    <location>
        <begin position="175"/>
        <end position="186"/>
    </location>
</feature>
<proteinExistence type="predicted"/>
<feature type="compositionally biased region" description="Polar residues" evidence="1">
    <location>
        <begin position="40"/>
        <end position="54"/>
    </location>
</feature>
<dbReference type="Proteomes" id="UP000521872">
    <property type="component" value="Unassembled WGS sequence"/>
</dbReference>
<name>A0A8H4QZ89_9AGAR</name>
<feature type="region of interest" description="Disordered" evidence="1">
    <location>
        <begin position="1"/>
        <end position="64"/>
    </location>
</feature>
<feature type="compositionally biased region" description="Polar residues" evidence="1">
    <location>
        <begin position="135"/>
        <end position="154"/>
    </location>
</feature>
<accession>A0A8H4QZ89</accession>
<feature type="compositionally biased region" description="Low complexity" evidence="1">
    <location>
        <begin position="20"/>
        <end position="30"/>
    </location>
</feature>
<dbReference type="EMBL" id="JAACJL010000016">
    <property type="protein sequence ID" value="KAF4619943.1"/>
    <property type="molecule type" value="Genomic_DNA"/>
</dbReference>
<evidence type="ECO:0000256" key="1">
    <source>
        <dbReference type="SAM" id="MobiDB-lite"/>
    </source>
</evidence>
<reference evidence="2 3" key="1">
    <citation type="submission" date="2019-12" db="EMBL/GenBank/DDBJ databases">
        <authorList>
            <person name="Floudas D."/>
            <person name="Bentzer J."/>
            <person name="Ahren D."/>
            <person name="Johansson T."/>
            <person name="Persson P."/>
            <person name="Tunlid A."/>
        </authorList>
    </citation>
    <scope>NUCLEOTIDE SEQUENCE [LARGE SCALE GENOMIC DNA]</scope>
    <source>
        <strain evidence="2 3">CBS 102.39</strain>
    </source>
</reference>